<keyword evidence="9 13" id="KW-0472">Membrane</keyword>
<dbReference type="GO" id="GO:0005886">
    <property type="term" value="C:plasma membrane"/>
    <property type="evidence" value="ECO:0007669"/>
    <property type="project" value="UniProtKB-SubCell"/>
</dbReference>
<dbReference type="RefSeq" id="WP_154443118.1">
    <property type="nucleotide sequence ID" value="NZ_VUNQ01000094.1"/>
</dbReference>
<feature type="binding site" evidence="11">
    <location>
        <begin position="28"/>
        <end position="35"/>
    </location>
    <ligand>
        <name>GTP</name>
        <dbReference type="ChEBI" id="CHEBI:37565"/>
        <label>1</label>
    </ligand>
</feature>
<feature type="transmembrane region" description="Helical" evidence="13">
    <location>
        <begin position="426"/>
        <end position="446"/>
    </location>
</feature>
<dbReference type="Gene3D" id="1.10.287.1770">
    <property type="match status" value="1"/>
</dbReference>
<dbReference type="Proteomes" id="UP000469523">
    <property type="component" value="Unassembled WGS sequence"/>
</dbReference>
<dbReference type="Pfam" id="PF02421">
    <property type="entry name" value="FeoB_N"/>
    <property type="match status" value="1"/>
</dbReference>
<evidence type="ECO:0000256" key="1">
    <source>
        <dbReference type="ARBA" id="ARBA00003926"/>
    </source>
</evidence>
<reference evidence="15 16" key="1">
    <citation type="submission" date="2019-09" db="EMBL/GenBank/DDBJ databases">
        <title>In-depth cultivation of the pig gut microbiome towards novel bacterial diversity and tailored functional studies.</title>
        <authorList>
            <person name="Wylensek D."/>
            <person name="Hitch T.C.A."/>
            <person name="Clavel T."/>
        </authorList>
    </citation>
    <scope>NUCLEOTIDE SEQUENCE [LARGE SCALE GENOMIC DNA]</scope>
    <source>
        <strain evidence="15 16">WCA3-693-APC-4?</strain>
    </source>
</reference>
<feature type="transmembrane region" description="Helical" evidence="13">
    <location>
        <begin position="596"/>
        <end position="621"/>
    </location>
</feature>
<dbReference type="InterPro" id="IPR003373">
    <property type="entry name" value="Fe2_transport_prot-B"/>
</dbReference>
<dbReference type="Pfam" id="PF17910">
    <property type="entry name" value="FeoB_Cyto"/>
    <property type="match status" value="1"/>
</dbReference>
<dbReference type="PANTHER" id="PTHR43185">
    <property type="entry name" value="FERROUS IRON TRANSPORT PROTEIN B"/>
    <property type="match status" value="1"/>
</dbReference>
<evidence type="ECO:0000313" key="15">
    <source>
        <dbReference type="EMBL" id="MSU03566.1"/>
    </source>
</evidence>
<organism evidence="15 16">
    <name type="scientific">Tissierella pigra</name>
    <dbReference type="NCBI Taxonomy" id="2607614"/>
    <lineage>
        <taxon>Bacteria</taxon>
        <taxon>Bacillati</taxon>
        <taxon>Bacillota</taxon>
        <taxon>Tissierellia</taxon>
        <taxon>Tissierellales</taxon>
        <taxon>Tissierellaceae</taxon>
        <taxon>Tissierella</taxon>
    </lineage>
</organism>
<feature type="binding site" evidence="11">
    <location>
        <begin position="134"/>
        <end position="137"/>
    </location>
    <ligand>
        <name>GTP</name>
        <dbReference type="ChEBI" id="CHEBI:37565"/>
        <label>1</label>
    </ligand>
</feature>
<feature type="transmembrane region" description="Helical" evidence="13">
    <location>
        <begin position="373"/>
        <end position="396"/>
    </location>
</feature>
<dbReference type="GO" id="GO:0046872">
    <property type="term" value="F:metal ion binding"/>
    <property type="evidence" value="ECO:0007669"/>
    <property type="project" value="UniProtKB-KW"/>
</dbReference>
<evidence type="ECO:0000256" key="10">
    <source>
        <dbReference type="NCBIfam" id="TIGR00437"/>
    </source>
</evidence>
<accession>A0A6N7XQ19</accession>
<comment type="similarity">
    <text evidence="13">Belongs to the TRAFAC class TrmE-Era-EngA-EngB-Septin-like GTPase superfamily. FeoB GTPase (TC 9.A.8) family.</text>
</comment>
<keyword evidence="8 11" id="KW-0342">GTP-binding</keyword>
<keyword evidence="5 13" id="KW-0812">Transmembrane</keyword>
<feature type="binding site" evidence="11">
    <location>
        <begin position="74"/>
        <end position="77"/>
    </location>
    <ligand>
        <name>GTP</name>
        <dbReference type="ChEBI" id="CHEBI:37565"/>
        <label>1</label>
    </ligand>
</feature>
<protein>
    <recommendedName>
        <fullName evidence="10 13">Ferrous iron transport protein B</fullName>
    </recommendedName>
</protein>
<feature type="transmembrane region" description="Helical" evidence="13">
    <location>
        <begin position="314"/>
        <end position="335"/>
    </location>
</feature>
<keyword evidence="13" id="KW-0410">Iron transport</keyword>
<gene>
    <name evidence="15" type="primary">feoB</name>
    <name evidence="15" type="ORF">FYJ83_19085</name>
</gene>
<keyword evidence="12" id="KW-0460">Magnesium</keyword>
<evidence type="ECO:0000256" key="13">
    <source>
        <dbReference type="RuleBase" id="RU362098"/>
    </source>
</evidence>
<dbReference type="AlphaFoldDB" id="A0A6N7XQ19"/>
<evidence type="ECO:0000256" key="7">
    <source>
        <dbReference type="ARBA" id="ARBA00022989"/>
    </source>
</evidence>
<evidence type="ECO:0000256" key="3">
    <source>
        <dbReference type="ARBA" id="ARBA00022448"/>
    </source>
</evidence>
<proteinExistence type="inferred from homology"/>
<name>A0A6N7XQ19_9FIRM</name>
<feature type="domain" description="FeoB-type G" evidence="14">
    <location>
        <begin position="21"/>
        <end position="183"/>
    </location>
</feature>
<feature type="transmembrane region" description="Helical" evidence="13">
    <location>
        <begin position="553"/>
        <end position="576"/>
    </location>
</feature>
<comment type="subcellular location">
    <subcellularLocation>
        <location evidence="2 13">Cell membrane</location>
        <topology evidence="2 13">Multi-pass membrane protein</topology>
    </subcellularLocation>
</comment>
<sequence>MSKGIGSFEAELKIEKLTPHDKIIALGGNPNVGKSTVFNNLTGLNQHTGNWPGKTVTNAHGMYSYNNKNFILVDIPGTYSLMANSIEEEVARDFICFGNPDTTVIVVDATCLERNLNLVLQSLEITSKVVVCVNLMDEAKRKNINIDLDKLSDELGVPVVGTSAITGKGLETLMDQIYNVSVNKLNLNPIKIKYQKEIEKAITEVDTVLNLLIDNSLNSRWISLKLIEGDSTLINSINKHIGFNLNEHRELMEKVHNTIDYLNTLGMDQEVFRDKVVSRLVNIAEDISSKVVSFQNTNYNDFDRKIDKYLTSKTFGIPLMIFLLSIVFWITITGANVPSELLAKGFFWIENKLTIFFNWLGTPKWIHGVLVLGVYRTLAWVVSVMLPPMAIFFPLFTLLEDLGYLPRVAFNLDNFFKKSRACGKQALTMCMGFGCNAAGVIGCRIIDSPRERLIAIITNNFVPCNGRFPILIAIISMFFAGVIDGPLSSVVLTLILTGVIILGIFMTLVSSKLLSKTILKGIPSNFTLELPPYRKPQVGKIIVRSIFDRTLFVLGRAVAVAIPAGLIIWIMANVFINDISILNYSASFLNPFAKLIGLDGYILMAFILGFPANEIVIPIIIMSYMATGSLIELDSLVQLKELLIVNGWTWLTAINVMLFSLMHWPCATTCLTIKKETQSFKWTFISFMLPTLFGIITCFIVTSFVKLLGLI</sequence>
<evidence type="ECO:0000256" key="11">
    <source>
        <dbReference type="PIRSR" id="PIRSR603373-1"/>
    </source>
</evidence>
<feature type="transmembrane region" description="Helical" evidence="13">
    <location>
        <begin position="642"/>
        <end position="664"/>
    </location>
</feature>
<keyword evidence="4" id="KW-1003">Cell membrane</keyword>
<dbReference type="GO" id="GO:0005525">
    <property type="term" value="F:GTP binding"/>
    <property type="evidence" value="ECO:0007669"/>
    <property type="project" value="UniProtKB-KW"/>
</dbReference>
<keyword evidence="16" id="KW-1185">Reference proteome</keyword>
<evidence type="ECO:0000259" key="14">
    <source>
        <dbReference type="PROSITE" id="PS51711"/>
    </source>
</evidence>
<keyword evidence="7 13" id="KW-1133">Transmembrane helix</keyword>
<dbReference type="PROSITE" id="PS51711">
    <property type="entry name" value="G_FEOB"/>
    <property type="match status" value="1"/>
</dbReference>
<keyword evidence="13" id="KW-0408">Iron</keyword>
<feature type="transmembrane region" description="Helical" evidence="13">
    <location>
        <begin position="684"/>
        <end position="708"/>
    </location>
</feature>
<comment type="function">
    <text evidence="1 13">Probable transporter of a GTP-driven Fe(2+) uptake system.</text>
</comment>
<dbReference type="InterPro" id="IPR027417">
    <property type="entry name" value="P-loop_NTPase"/>
</dbReference>
<dbReference type="Pfam" id="PF07664">
    <property type="entry name" value="FeoB_C"/>
    <property type="match status" value="1"/>
</dbReference>
<keyword evidence="6 11" id="KW-0547">Nucleotide-binding</keyword>
<evidence type="ECO:0000256" key="6">
    <source>
        <dbReference type="ARBA" id="ARBA00022741"/>
    </source>
</evidence>
<dbReference type="PANTHER" id="PTHR43185:SF2">
    <property type="entry name" value="FERROUS IRON TRANSPORT PROTEIN B"/>
    <property type="match status" value="1"/>
</dbReference>
<feature type="transmembrane region" description="Helical" evidence="13">
    <location>
        <begin position="489"/>
        <end position="509"/>
    </location>
</feature>
<evidence type="ECO:0000256" key="4">
    <source>
        <dbReference type="ARBA" id="ARBA00022475"/>
    </source>
</evidence>
<dbReference type="InterPro" id="IPR011642">
    <property type="entry name" value="Gate_dom"/>
</dbReference>
<dbReference type="Pfam" id="PF07670">
    <property type="entry name" value="Gate"/>
    <property type="match status" value="2"/>
</dbReference>
<evidence type="ECO:0000256" key="5">
    <source>
        <dbReference type="ARBA" id="ARBA00022692"/>
    </source>
</evidence>
<feature type="binding site" evidence="12">
    <location>
        <position position="42"/>
    </location>
    <ligand>
        <name>Mg(2+)</name>
        <dbReference type="ChEBI" id="CHEBI:18420"/>
        <label>2</label>
    </ligand>
</feature>
<evidence type="ECO:0000313" key="16">
    <source>
        <dbReference type="Proteomes" id="UP000469523"/>
    </source>
</evidence>
<dbReference type="InterPro" id="IPR011640">
    <property type="entry name" value="Fe2_transport_prot_B_C"/>
</dbReference>
<comment type="caution">
    <text evidence="15">The sequence shown here is derived from an EMBL/GenBank/DDBJ whole genome shotgun (WGS) entry which is preliminary data.</text>
</comment>
<dbReference type="NCBIfam" id="TIGR00437">
    <property type="entry name" value="feoB"/>
    <property type="match status" value="1"/>
</dbReference>
<feature type="binding site" evidence="12">
    <location>
        <position position="43"/>
    </location>
    <ligand>
        <name>Mg(2+)</name>
        <dbReference type="ChEBI" id="CHEBI:18420"/>
        <label>2</label>
    </ligand>
</feature>
<feature type="transmembrane region" description="Helical" evidence="13">
    <location>
        <begin position="466"/>
        <end position="483"/>
    </location>
</feature>
<dbReference type="CDD" id="cd01879">
    <property type="entry name" value="FeoB"/>
    <property type="match status" value="1"/>
</dbReference>
<evidence type="ECO:0000256" key="8">
    <source>
        <dbReference type="ARBA" id="ARBA00023134"/>
    </source>
</evidence>
<keyword evidence="12" id="KW-0479">Metal-binding</keyword>
<dbReference type="SUPFAM" id="SSF52540">
    <property type="entry name" value="P-loop containing nucleoside triphosphate hydrolases"/>
    <property type="match status" value="1"/>
</dbReference>
<evidence type="ECO:0000256" key="2">
    <source>
        <dbReference type="ARBA" id="ARBA00004651"/>
    </source>
</evidence>
<keyword evidence="13" id="KW-0406">Ion transport</keyword>
<evidence type="ECO:0000256" key="12">
    <source>
        <dbReference type="PIRSR" id="PIRSR603373-2"/>
    </source>
</evidence>
<dbReference type="InterPro" id="IPR030389">
    <property type="entry name" value="G_FEOB_dom"/>
</dbReference>
<dbReference type="InterPro" id="IPR041069">
    <property type="entry name" value="FeoB_Cyto"/>
</dbReference>
<evidence type="ECO:0000256" key="9">
    <source>
        <dbReference type="ARBA" id="ARBA00023136"/>
    </source>
</evidence>
<feature type="binding site" evidence="12">
    <location>
        <position position="39"/>
    </location>
    <ligand>
        <name>Mg(2+)</name>
        <dbReference type="ChEBI" id="CHEBI:18420"/>
        <label>2</label>
    </ligand>
</feature>
<dbReference type="EMBL" id="VUNQ01000094">
    <property type="protein sequence ID" value="MSU03566.1"/>
    <property type="molecule type" value="Genomic_DNA"/>
</dbReference>
<keyword evidence="3 13" id="KW-0813">Transport</keyword>
<dbReference type="GO" id="GO:0015093">
    <property type="term" value="F:ferrous iron transmembrane transporter activity"/>
    <property type="evidence" value="ECO:0007669"/>
    <property type="project" value="UniProtKB-UniRule"/>
</dbReference>
<dbReference type="Gene3D" id="3.40.50.300">
    <property type="entry name" value="P-loop containing nucleotide triphosphate hydrolases"/>
    <property type="match status" value="1"/>
</dbReference>
<dbReference type="InterPro" id="IPR050860">
    <property type="entry name" value="FeoB_GTPase"/>
</dbReference>